<accession>A0A8S5TME4</accession>
<organism evidence="1">
    <name type="scientific">Siphoviridae sp. ctGkF2</name>
    <dbReference type="NCBI Taxonomy" id="2827823"/>
    <lineage>
        <taxon>Viruses</taxon>
        <taxon>Duplodnaviria</taxon>
        <taxon>Heunggongvirae</taxon>
        <taxon>Uroviricota</taxon>
        <taxon>Caudoviricetes</taxon>
    </lineage>
</organism>
<sequence>MFRASTTLSTFSTKNFRGLTSRNGITTLRSVTLLLVSRLRRRCARCWRRWGFPGSTLTL</sequence>
<protein>
    <submittedName>
        <fullName evidence="1">Uncharacterized protein</fullName>
    </submittedName>
</protein>
<name>A0A8S5TME4_9CAUD</name>
<evidence type="ECO:0000313" key="1">
    <source>
        <dbReference type="EMBL" id="DAF63978.1"/>
    </source>
</evidence>
<proteinExistence type="predicted"/>
<reference evidence="1" key="1">
    <citation type="journal article" date="2021" name="Proc. Natl. Acad. Sci. U.S.A.">
        <title>A Catalog of Tens of Thousands of Viruses from Human Metagenomes Reveals Hidden Associations with Chronic Diseases.</title>
        <authorList>
            <person name="Tisza M.J."/>
            <person name="Buck C.B."/>
        </authorList>
    </citation>
    <scope>NUCLEOTIDE SEQUENCE</scope>
    <source>
        <strain evidence="1">CtGkF2</strain>
    </source>
</reference>
<dbReference type="EMBL" id="BK032847">
    <property type="protein sequence ID" value="DAF63978.1"/>
    <property type="molecule type" value="Genomic_DNA"/>
</dbReference>